<accession>A0ABQ7JCV6</accession>
<dbReference type="PANTHER" id="PTHR23505:SF52">
    <property type="entry name" value="MAJOR FACILITATOR SUPERFAMILY PROTEIN"/>
    <property type="match status" value="1"/>
</dbReference>
<feature type="transmembrane region" description="Helical" evidence="7">
    <location>
        <begin position="442"/>
        <end position="461"/>
    </location>
</feature>
<evidence type="ECO:0000256" key="6">
    <source>
        <dbReference type="ARBA" id="ARBA00024338"/>
    </source>
</evidence>
<evidence type="ECO:0000256" key="1">
    <source>
        <dbReference type="ARBA" id="ARBA00004141"/>
    </source>
</evidence>
<evidence type="ECO:0000256" key="5">
    <source>
        <dbReference type="ARBA" id="ARBA00023136"/>
    </source>
</evidence>
<dbReference type="Pfam" id="PF07690">
    <property type="entry name" value="MFS_1"/>
    <property type="match status" value="1"/>
</dbReference>
<feature type="transmembrane region" description="Helical" evidence="7">
    <location>
        <begin position="280"/>
        <end position="301"/>
    </location>
</feature>
<keyword evidence="2" id="KW-0813">Transport</keyword>
<sequence length="492" mass="53918">MEPKPQQVIAEKSCHPEASRAINARYLAKAKAQAALNSVSTIEGFDLQLLPSSFHALQNEFNWSLGSLGSLIFCQGSAHAMSALFWGFLADSTSRVTLLSIGCCMWGFVNVFLAISTCWWHFVVLKIIDGIALASIAPTIQSIIPDMYPTKLRGQQFGWIQMFLSAGSMGGALFGGMFSNAPVSGKLLGWRIVFLFCGCLSTCLGISILYFGEDPPRATDNSNEPLKFQIMRSFKNFTQATTTRTFLVLILQGICGNIPLHAFTYYTLWFQYIGMTDTKASALTACPLLGSMVGAVFGGWLGDRAHSISRYAGRPVVGQLGTILAIPLVYDALMVIPRDPDKFTLFALNMFLLVNPIMIVREYAGFVVSWAPSGVNRPILSDVVRFDVRATVFATLATFEGSMAAILGSPVIAFMAESLFGFRLNNKKSSLGDKNIQALAEALLIATAFPWALSFIMYSLLHFTYKEDAIATKWIEQEKNEECYTGIDAIAK</sequence>
<gene>
    <name evidence="9" type="ORF">IE077_001622</name>
</gene>
<evidence type="ECO:0000256" key="4">
    <source>
        <dbReference type="ARBA" id="ARBA00022989"/>
    </source>
</evidence>
<reference evidence="9 10" key="1">
    <citation type="journal article" date="2020" name="bioRxiv">
        <title>Metabolic contributions of an alphaproteobacterial endosymbiont in the apicomplexan Cardiosporidium cionae.</title>
        <authorList>
            <person name="Hunter E.S."/>
            <person name="Paight C.J."/>
            <person name="Lane C.E."/>
        </authorList>
    </citation>
    <scope>NUCLEOTIDE SEQUENCE [LARGE SCALE GENOMIC DNA]</scope>
    <source>
        <strain evidence="9">ESH_2018</strain>
    </source>
</reference>
<comment type="similarity">
    <text evidence="6">Belongs to the major facilitator superfamily. Spinster (TC 2.A.1.49) family.</text>
</comment>
<comment type="subcellular location">
    <subcellularLocation>
        <location evidence="1">Membrane</location>
        <topology evidence="1">Multi-pass membrane protein</topology>
    </subcellularLocation>
</comment>
<feature type="transmembrane region" description="Helical" evidence="7">
    <location>
        <begin position="403"/>
        <end position="422"/>
    </location>
</feature>
<keyword evidence="3 7" id="KW-0812">Transmembrane</keyword>
<dbReference type="PANTHER" id="PTHR23505">
    <property type="entry name" value="SPINSTER"/>
    <property type="match status" value="1"/>
</dbReference>
<dbReference type="Gene3D" id="1.20.1250.20">
    <property type="entry name" value="MFS general substrate transporter like domains"/>
    <property type="match status" value="1"/>
</dbReference>
<protein>
    <submittedName>
        <fullName evidence="9">Transporter, major facilitator family protein</fullName>
    </submittedName>
</protein>
<feature type="transmembrane region" description="Helical" evidence="7">
    <location>
        <begin position="157"/>
        <end position="178"/>
    </location>
</feature>
<evidence type="ECO:0000313" key="9">
    <source>
        <dbReference type="EMBL" id="KAF8821760.1"/>
    </source>
</evidence>
<dbReference type="InterPro" id="IPR011701">
    <property type="entry name" value="MFS"/>
</dbReference>
<evidence type="ECO:0000256" key="2">
    <source>
        <dbReference type="ARBA" id="ARBA00022448"/>
    </source>
</evidence>
<feature type="non-terminal residue" evidence="9">
    <location>
        <position position="492"/>
    </location>
</feature>
<dbReference type="EMBL" id="JADAQX010000132">
    <property type="protein sequence ID" value="KAF8821760.1"/>
    <property type="molecule type" value="Genomic_DNA"/>
</dbReference>
<evidence type="ECO:0000313" key="10">
    <source>
        <dbReference type="Proteomes" id="UP000823046"/>
    </source>
</evidence>
<feature type="transmembrane region" description="Helical" evidence="7">
    <location>
        <begin position="316"/>
        <end position="336"/>
    </location>
</feature>
<evidence type="ECO:0000259" key="8">
    <source>
        <dbReference type="PROSITE" id="PS50850"/>
    </source>
</evidence>
<feature type="domain" description="Major facilitator superfamily (MFS) profile" evidence="8">
    <location>
        <begin position="32"/>
        <end position="466"/>
    </location>
</feature>
<dbReference type="InterPro" id="IPR020846">
    <property type="entry name" value="MFS_dom"/>
</dbReference>
<dbReference type="SUPFAM" id="SSF103473">
    <property type="entry name" value="MFS general substrate transporter"/>
    <property type="match status" value="1"/>
</dbReference>
<dbReference type="InterPro" id="IPR036259">
    <property type="entry name" value="MFS_trans_sf"/>
</dbReference>
<dbReference type="InterPro" id="IPR044770">
    <property type="entry name" value="MFS_spinster-like"/>
</dbReference>
<proteinExistence type="inferred from homology"/>
<feature type="transmembrane region" description="Helical" evidence="7">
    <location>
        <begin position="246"/>
        <end position="268"/>
    </location>
</feature>
<dbReference type="Proteomes" id="UP000823046">
    <property type="component" value="Unassembled WGS sequence"/>
</dbReference>
<keyword evidence="4 7" id="KW-1133">Transmembrane helix</keyword>
<dbReference type="PROSITE" id="PS50850">
    <property type="entry name" value="MFS"/>
    <property type="match status" value="1"/>
</dbReference>
<keyword evidence="5 7" id="KW-0472">Membrane</keyword>
<comment type="caution">
    <text evidence="9">The sequence shown here is derived from an EMBL/GenBank/DDBJ whole genome shotgun (WGS) entry which is preliminary data.</text>
</comment>
<name>A0ABQ7JCV6_9APIC</name>
<feature type="transmembrane region" description="Helical" evidence="7">
    <location>
        <begin position="96"/>
        <end position="122"/>
    </location>
</feature>
<feature type="transmembrane region" description="Helical" evidence="7">
    <location>
        <begin position="190"/>
        <end position="211"/>
    </location>
</feature>
<keyword evidence="10" id="KW-1185">Reference proteome</keyword>
<evidence type="ECO:0000256" key="7">
    <source>
        <dbReference type="SAM" id="Phobius"/>
    </source>
</evidence>
<feature type="transmembrane region" description="Helical" evidence="7">
    <location>
        <begin position="68"/>
        <end position="89"/>
    </location>
</feature>
<evidence type="ECO:0000256" key="3">
    <source>
        <dbReference type="ARBA" id="ARBA00022692"/>
    </source>
</evidence>
<organism evidence="9 10">
    <name type="scientific">Cardiosporidium cionae</name>
    <dbReference type="NCBI Taxonomy" id="476202"/>
    <lineage>
        <taxon>Eukaryota</taxon>
        <taxon>Sar</taxon>
        <taxon>Alveolata</taxon>
        <taxon>Apicomplexa</taxon>
        <taxon>Aconoidasida</taxon>
        <taxon>Nephromycida</taxon>
        <taxon>Cardiosporidium</taxon>
    </lineage>
</organism>